<sequence>MFTHCKLQIDAETSRKTIIEFLESAVALDKSGGKSHLRAVEKTYRNKDGSISTVTKLFVRSGKESPIKWFRNLFNGEHEHALAAKVLQTRLQYRASKDEDPRSGLSSALSKSSNALMTAGFKSEYRKNGVPLSVVADVFPKPAARNSAPIN</sequence>
<dbReference type="EMBL" id="FXUL01000001">
    <property type="protein sequence ID" value="SMP44119.1"/>
    <property type="molecule type" value="Genomic_DNA"/>
</dbReference>
<evidence type="ECO:0000313" key="2">
    <source>
        <dbReference type="Proteomes" id="UP001158049"/>
    </source>
</evidence>
<evidence type="ECO:0000313" key="1">
    <source>
        <dbReference type="EMBL" id="SMP44119.1"/>
    </source>
</evidence>
<accession>A0ABY1PSW1</accession>
<proteinExistence type="predicted"/>
<reference evidence="1 2" key="1">
    <citation type="submission" date="2017-05" db="EMBL/GenBank/DDBJ databases">
        <authorList>
            <person name="Varghese N."/>
            <person name="Submissions S."/>
        </authorList>
    </citation>
    <scope>NUCLEOTIDE SEQUENCE [LARGE SCALE GENOMIC DNA]</scope>
    <source>
        <strain evidence="1 2">DSM 26001</strain>
    </source>
</reference>
<name>A0ABY1PSW1_9BURK</name>
<dbReference type="Proteomes" id="UP001158049">
    <property type="component" value="Unassembled WGS sequence"/>
</dbReference>
<protein>
    <submittedName>
        <fullName evidence="1">Uncharacterized protein</fullName>
    </submittedName>
</protein>
<keyword evidence="2" id="KW-1185">Reference proteome</keyword>
<gene>
    <name evidence="1" type="ORF">SAMN06295970_101390</name>
</gene>
<dbReference type="RefSeq" id="WP_283440533.1">
    <property type="nucleotide sequence ID" value="NZ_FXUL01000001.1"/>
</dbReference>
<organism evidence="1 2">
    <name type="scientific">Noviherbaspirillum suwonense</name>
    <dbReference type="NCBI Taxonomy" id="1224511"/>
    <lineage>
        <taxon>Bacteria</taxon>
        <taxon>Pseudomonadati</taxon>
        <taxon>Pseudomonadota</taxon>
        <taxon>Betaproteobacteria</taxon>
        <taxon>Burkholderiales</taxon>
        <taxon>Oxalobacteraceae</taxon>
        <taxon>Noviherbaspirillum</taxon>
    </lineage>
</organism>
<comment type="caution">
    <text evidence="1">The sequence shown here is derived from an EMBL/GenBank/DDBJ whole genome shotgun (WGS) entry which is preliminary data.</text>
</comment>